<dbReference type="EMBL" id="JBHRYJ010000001">
    <property type="protein sequence ID" value="MFC3675029.1"/>
    <property type="molecule type" value="Genomic_DNA"/>
</dbReference>
<protein>
    <submittedName>
        <fullName evidence="2">HAD-IA family hydrolase</fullName>
    </submittedName>
</protein>
<dbReference type="InterPro" id="IPR006439">
    <property type="entry name" value="HAD-SF_hydro_IA"/>
</dbReference>
<dbReference type="PANTHER" id="PTHR47829">
    <property type="entry name" value="HYDROLASE, PUTATIVE (AFU_ORTHOLOGUE AFUA_1G12880)-RELATED"/>
    <property type="match status" value="1"/>
</dbReference>
<dbReference type="InterPro" id="IPR052898">
    <property type="entry name" value="ACAD10-like"/>
</dbReference>
<proteinExistence type="predicted"/>
<dbReference type="InterPro" id="IPR023214">
    <property type="entry name" value="HAD_sf"/>
</dbReference>
<dbReference type="SUPFAM" id="SSF56784">
    <property type="entry name" value="HAD-like"/>
    <property type="match status" value="1"/>
</dbReference>
<dbReference type="Pfam" id="PF00702">
    <property type="entry name" value="Hydrolase"/>
    <property type="match status" value="1"/>
</dbReference>
<dbReference type="PRINTS" id="PR00413">
    <property type="entry name" value="HADHALOGNASE"/>
</dbReference>
<dbReference type="Gene3D" id="3.40.50.1000">
    <property type="entry name" value="HAD superfamily/HAD-like"/>
    <property type="match status" value="1"/>
</dbReference>
<evidence type="ECO:0000256" key="1">
    <source>
        <dbReference type="ARBA" id="ARBA00022990"/>
    </source>
</evidence>
<keyword evidence="3" id="KW-1185">Reference proteome</keyword>
<comment type="caution">
    <text evidence="2">The sequence shown here is derived from an EMBL/GenBank/DDBJ whole genome shotgun (WGS) entry which is preliminary data.</text>
</comment>
<dbReference type="NCBIfam" id="TIGR02247">
    <property type="entry name" value="HAD-1A3-hyp"/>
    <property type="match status" value="1"/>
</dbReference>
<sequence length="220" mass="23967">MVEALKIKAVLWDFGGVILTSPFEAFRRFEDSRGLPRDFLRKVNATNPHTNAWARFERGEVDALAFGALFQVEARALGQDVHGRDILPLISGEVRPRMVAALRKVKAQAFKVACLTNNMPLGHGPGMAVSAEKAAAVAEVMALFDHVVESSKVGIRKPEPDFYRRACDLLEIAPAEAVFLDDLGINLKPAAAMGMRTIKVEDPDKALADLSAIIGVEFEA</sequence>
<accession>A0ABV7VC21</accession>
<dbReference type="InterPro" id="IPR036412">
    <property type="entry name" value="HAD-like_sf"/>
</dbReference>
<dbReference type="InterPro" id="IPR023198">
    <property type="entry name" value="PGP-like_dom2"/>
</dbReference>
<keyword evidence="1" id="KW-0007">Acetylation</keyword>
<dbReference type="SFLD" id="SFLDS00003">
    <property type="entry name" value="Haloacid_Dehalogenase"/>
    <property type="match status" value="1"/>
</dbReference>
<dbReference type="Gene3D" id="1.10.150.240">
    <property type="entry name" value="Putative phosphatase, domain 2"/>
    <property type="match status" value="1"/>
</dbReference>
<dbReference type="NCBIfam" id="TIGR01509">
    <property type="entry name" value="HAD-SF-IA-v3"/>
    <property type="match status" value="1"/>
</dbReference>
<gene>
    <name evidence="2" type="ORF">ACFOOQ_05720</name>
</gene>
<evidence type="ECO:0000313" key="2">
    <source>
        <dbReference type="EMBL" id="MFC3675029.1"/>
    </source>
</evidence>
<dbReference type="RefSeq" id="WP_379722815.1">
    <property type="nucleotide sequence ID" value="NZ_JBHRYJ010000001.1"/>
</dbReference>
<organism evidence="2 3">
    <name type="scientific">Ferrovibrio xuzhouensis</name>
    <dbReference type="NCBI Taxonomy" id="1576914"/>
    <lineage>
        <taxon>Bacteria</taxon>
        <taxon>Pseudomonadati</taxon>
        <taxon>Pseudomonadota</taxon>
        <taxon>Alphaproteobacteria</taxon>
        <taxon>Rhodospirillales</taxon>
        <taxon>Rhodospirillaceae</taxon>
        <taxon>Ferrovibrio</taxon>
    </lineage>
</organism>
<reference evidence="3" key="1">
    <citation type="journal article" date="2019" name="Int. J. Syst. Evol. Microbiol.">
        <title>The Global Catalogue of Microorganisms (GCM) 10K type strain sequencing project: providing services to taxonomists for standard genome sequencing and annotation.</title>
        <authorList>
            <consortium name="The Broad Institute Genomics Platform"/>
            <consortium name="The Broad Institute Genome Sequencing Center for Infectious Disease"/>
            <person name="Wu L."/>
            <person name="Ma J."/>
        </authorList>
    </citation>
    <scope>NUCLEOTIDE SEQUENCE [LARGE SCALE GENOMIC DNA]</scope>
    <source>
        <strain evidence="3">KCTC 42182</strain>
    </source>
</reference>
<dbReference type="Proteomes" id="UP001595711">
    <property type="component" value="Unassembled WGS sequence"/>
</dbReference>
<keyword evidence="2" id="KW-0378">Hydrolase</keyword>
<name>A0ABV7VC21_9PROT</name>
<dbReference type="PANTHER" id="PTHR47829:SF1">
    <property type="entry name" value="HAD FAMILY PHOSPHATASE"/>
    <property type="match status" value="1"/>
</dbReference>
<dbReference type="CDD" id="cd02603">
    <property type="entry name" value="HAD_sEH-N_like"/>
    <property type="match status" value="1"/>
</dbReference>
<evidence type="ECO:0000313" key="3">
    <source>
        <dbReference type="Proteomes" id="UP001595711"/>
    </source>
</evidence>
<dbReference type="GO" id="GO:0016787">
    <property type="term" value="F:hydrolase activity"/>
    <property type="evidence" value="ECO:0007669"/>
    <property type="project" value="UniProtKB-KW"/>
</dbReference>
<dbReference type="InterPro" id="IPR011945">
    <property type="entry name" value="HAD-SF_ppase_IA/epoxid_hydro_N"/>
</dbReference>
<dbReference type="SFLD" id="SFLDG01129">
    <property type="entry name" value="C1.5:_HAD__Beta-PGM__Phosphata"/>
    <property type="match status" value="1"/>
</dbReference>